<evidence type="ECO:0000256" key="2">
    <source>
        <dbReference type="SAM" id="MobiDB-lite"/>
    </source>
</evidence>
<dbReference type="InterPro" id="IPR000467">
    <property type="entry name" value="G_patch_dom"/>
</dbReference>
<dbReference type="GO" id="GO:0071011">
    <property type="term" value="C:precatalytic spliceosome"/>
    <property type="evidence" value="ECO:0007669"/>
    <property type="project" value="TreeGrafter"/>
</dbReference>
<dbReference type="PROSITE" id="PS50174">
    <property type="entry name" value="G_PATCH"/>
    <property type="match status" value="1"/>
</dbReference>
<proteinExistence type="predicted"/>
<keyword evidence="1" id="KW-0694">RNA-binding</keyword>
<feature type="domain" description="RRM" evidence="3">
    <location>
        <begin position="448"/>
        <end position="530"/>
    </location>
</feature>
<evidence type="ECO:0008006" key="7">
    <source>
        <dbReference type="Google" id="ProtNLM"/>
    </source>
</evidence>
<feature type="compositionally biased region" description="Low complexity" evidence="2">
    <location>
        <begin position="339"/>
        <end position="348"/>
    </location>
</feature>
<dbReference type="PANTHER" id="PTHR13288">
    <property type="entry name" value="SPLICING FACTOR 45 SPF45"/>
    <property type="match status" value="1"/>
</dbReference>
<reference evidence="5 6" key="1">
    <citation type="journal article" date="2018" name="Nat. Ecol. Evol.">
        <title>Pezizomycetes genomes reveal the molecular basis of ectomycorrhizal truffle lifestyle.</title>
        <authorList>
            <person name="Murat C."/>
            <person name="Payen T."/>
            <person name="Noel B."/>
            <person name="Kuo A."/>
            <person name="Morin E."/>
            <person name="Chen J."/>
            <person name="Kohler A."/>
            <person name="Krizsan K."/>
            <person name="Balestrini R."/>
            <person name="Da Silva C."/>
            <person name="Montanini B."/>
            <person name="Hainaut M."/>
            <person name="Levati E."/>
            <person name="Barry K.W."/>
            <person name="Belfiori B."/>
            <person name="Cichocki N."/>
            <person name="Clum A."/>
            <person name="Dockter R.B."/>
            <person name="Fauchery L."/>
            <person name="Guy J."/>
            <person name="Iotti M."/>
            <person name="Le Tacon F."/>
            <person name="Lindquist E.A."/>
            <person name="Lipzen A."/>
            <person name="Malagnac F."/>
            <person name="Mello A."/>
            <person name="Molinier V."/>
            <person name="Miyauchi S."/>
            <person name="Poulain J."/>
            <person name="Riccioni C."/>
            <person name="Rubini A."/>
            <person name="Sitrit Y."/>
            <person name="Splivallo R."/>
            <person name="Traeger S."/>
            <person name="Wang M."/>
            <person name="Zifcakova L."/>
            <person name="Wipf D."/>
            <person name="Zambonelli A."/>
            <person name="Paolocci F."/>
            <person name="Nowrousian M."/>
            <person name="Ottonello S."/>
            <person name="Baldrian P."/>
            <person name="Spatafora J.W."/>
            <person name="Henrissat B."/>
            <person name="Nagy L.G."/>
            <person name="Aury J.M."/>
            <person name="Wincker P."/>
            <person name="Grigoriev I.V."/>
            <person name="Bonfante P."/>
            <person name="Martin F.M."/>
        </authorList>
    </citation>
    <scope>NUCLEOTIDE SEQUENCE [LARGE SCALE GENOMIC DNA]</scope>
    <source>
        <strain evidence="5 6">120613-1</strain>
    </source>
</reference>
<gene>
    <name evidence="5" type="ORF">L873DRAFT_1741186</name>
</gene>
<dbReference type="STRING" id="1336337.A0A3N4JI92"/>
<feature type="compositionally biased region" description="Low complexity" evidence="2">
    <location>
        <begin position="275"/>
        <end position="284"/>
    </location>
</feature>
<evidence type="ECO:0000259" key="4">
    <source>
        <dbReference type="PROSITE" id="PS50174"/>
    </source>
</evidence>
<evidence type="ECO:0000313" key="6">
    <source>
        <dbReference type="Proteomes" id="UP000276215"/>
    </source>
</evidence>
<evidence type="ECO:0000313" key="5">
    <source>
        <dbReference type="EMBL" id="RPA97923.1"/>
    </source>
</evidence>
<sequence>MSDPPPPPPARTGMSGLYANLLDPSNNTTTSTSISRAPIVFKQPSSTTAAALSSTSSSTPAEDPAPKKLNAAALRFQPTLKRPTTANVKGKGKNVRKPGVSGTTASAAGVMASTDTSTDTTGGGGVTRPIVKTTIEDWTGDADDDVNGFYATNRDQRRAGRKKRKKNRDTPPPPTNWDDVYDPSRPNSYEEYKEGDEKIREMEDWRDRVLPRRRSDSYDSEEEEEERERGRDRQGGGGNRFAPPAKYSFAPPPHLSGGSGDGGAGVPPPPPPPAAAIGPPVAVPDDTSGEDAYARRLRMSQLGSAGYSSTAPPSSEPPPPPPTDPTPQPTISRAPILYTTTPQTPPTTSDASEPPPTDQPPSPPSNPLLPGQKDFATRLMSKLGWRAGTGLGANNTGITQPLRAVHTKSKDQHSSSGGGGARGRIIDRNKPNTASTGKFGPASVVVVLRHMVDGLEGEEDEAVLIQEIGEECERSYGGVEHVLVVWGRGEDAASRVFVKFSGELAALRAVNALEGRLFNGNTIEARFFDKDNFEEREFD</sequence>
<dbReference type="SMART" id="SM00361">
    <property type="entry name" value="RRM_1"/>
    <property type="match status" value="1"/>
</dbReference>
<feature type="compositionally biased region" description="Pro residues" evidence="2">
    <location>
        <begin position="1"/>
        <end position="10"/>
    </location>
</feature>
<dbReference type="InterPro" id="IPR003954">
    <property type="entry name" value="RRM_euk-type"/>
</dbReference>
<dbReference type="GO" id="GO:0045292">
    <property type="term" value="P:mRNA cis splicing, via spliceosome"/>
    <property type="evidence" value="ECO:0007669"/>
    <property type="project" value="InterPro"/>
</dbReference>
<dbReference type="OrthoDB" id="5411533at2759"/>
<dbReference type="Proteomes" id="UP000276215">
    <property type="component" value="Unassembled WGS sequence"/>
</dbReference>
<evidence type="ECO:0000259" key="3">
    <source>
        <dbReference type="PROSITE" id="PS50102"/>
    </source>
</evidence>
<dbReference type="PROSITE" id="PS50102">
    <property type="entry name" value="RRM"/>
    <property type="match status" value="1"/>
</dbReference>
<dbReference type="EMBL" id="ML120400">
    <property type="protein sequence ID" value="RPA97923.1"/>
    <property type="molecule type" value="Genomic_DNA"/>
</dbReference>
<dbReference type="InterPro" id="IPR000504">
    <property type="entry name" value="RRM_dom"/>
</dbReference>
<dbReference type="GO" id="GO:0003723">
    <property type="term" value="F:RNA binding"/>
    <property type="evidence" value="ECO:0007669"/>
    <property type="project" value="UniProtKB-UniRule"/>
</dbReference>
<accession>A0A3N4JI92</accession>
<dbReference type="InterPro" id="IPR035979">
    <property type="entry name" value="RBD_domain_sf"/>
</dbReference>
<feature type="compositionally biased region" description="Basic and acidic residues" evidence="2">
    <location>
        <begin position="188"/>
        <end position="217"/>
    </location>
</feature>
<feature type="domain" description="G-patch" evidence="4">
    <location>
        <begin position="372"/>
        <end position="424"/>
    </location>
</feature>
<dbReference type="AlphaFoldDB" id="A0A3N4JI92"/>
<dbReference type="InterPro" id="IPR040052">
    <property type="entry name" value="RBM17"/>
</dbReference>
<dbReference type="SUPFAM" id="SSF54928">
    <property type="entry name" value="RNA-binding domain, RBD"/>
    <property type="match status" value="1"/>
</dbReference>
<feature type="compositionally biased region" description="Pro residues" evidence="2">
    <location>
        <begin position="353"/>
        <end position="367"/>
    </location>
</feature>
<dbReference type="Gene3D" id="3.30.70.330">
    <property type="match status" value="1"/>
</dbReference>
<feature type="region of interest" description="Disordered" evidence="2">
    <location>
        <begin position="1"/>
        <end position="372"/>
    </location>
</feature>
<dbReference type="SMART" id="SM00443">
    <property type="entry name" value="G_patch"/>
    <property type="match status" value="1"/>
</dbReference>
<protein>
    <recommendedName>
        <fullName evidence="7">G-patch domain-containing protein</fullName>
    </recommendedName>
</protein>
<feature type="compositionally biased region" description="Low complexity" evidence="2">
    <location>
        <begin position="25"/>
        <end position="35"/>
    </location>
</feature>
<feature type="region of interest" description="Disordered" evidence="2">
    <location>
        <begin position="404"/>
        <end position="438"/>
    </location>
</feature>
<feature type="compositionally biased region" description="Pro residues" evidence="2">
    <location>
        <begin position="314"/>
        <end position="328"/>
    </location>
</feature>
<feature type="compositionally biased region" description="Low complexity" evidence="2">
    <location>
        <begin position="44"/>
        <end position="62"/>
    </location>
</feature>
<dbReference type="PANTHER" id="PTHR13288:SF8">
    <property type="entry name" value="SPLICING FACTOR 45"/>
    <property type="match status" value="1"/>
</dbReference>
<evidence type="ECO:0000256" key="1">
    <source>
        <dbReference type="PROSITE-ProRule" id="PRU00176"/>
    </source>
</evidence>
<dbReference type="InterPro" id="IPR012677">
    <property type="entry name" value="Nucleotide-bd_a/b_plait_sf"/>
</dbReference>
<organism evidence="5 6">
    <name type="scientific">Choiromyces venosus 120613-1</name>
    <dbReference type="NCBI Taxonomy" id="1336337"/>
    <lineage>
        <taxon>Eukaryota</taxon>
        <taxon>Fungi</taxon>
        <taxon>Dikarya</taxon>
        <taxon>Ascomycota</taxon>
        <taxon>Pezizomycotina</taxon>
        <taxon>Pezizomycetes</taxon>
        <taxon>Pezizales</taxon>
        <taxon>Tuberaceae</taxon>
        <taxon>Choiromyces</taxon>
    </lineage>
</organism>
<name>A0A3N4JI92_9PEZI</name>
<keyword evidence="6" id="KW-1185">Reference proteome</keyword>
<dbReference type="Pfam" id="PF01585">
    <property type="entry name" value="G-patch"/>
    <property type="match status" value="1"/>
</dbReference>